<feature type="transmembrane region" description="Helical" evidence="1">
    <location>
        <begin position="41"/>
        <end position="60"/>
    </location>
</feature>
<dbReference type="AlphaFoldDB" id="A0A366X6R2"/>
<gene>
    <name evidence="2" type="ORF">DS909_04135</name>
</gene>
<evidence type="ECO:0000256" key="1">
    <source>
        <dbReference type="SAM" id="Phobius"/>
    </source>
</evidence>
<proteinExistence type="predicted"/>
<evidence type="ECO:0000313" key="2">
    <source>
        <dbReference type="EMBL" id="RBW60618.1"/>
    </source>
</evidence>
<keyword evidence="1" id="KW-1133">Transmembrane helix</keyword>
<protein>
    <submittedName>
        <fullName evidence="2">Uncharacterized protein</fullName>
    </submittedName>
</protein>
<accession>A0A366X6R2</accession>
<reference evidence="2 3" key="1">
    <citation type="submission" date="2018-07" db="EMBL/GenBank/DDBJ databases">
        <title>Modular assembly of carbohydrate-degrading microbial communities in the ocean.</title>
        <authorList>
            <person name="Enke T.N."/>
            <person name="Datta M.S."/>
            <person name="Schwartzman J.A."/>
            <person name="Cermak N."/>
            <person name="Schmitz D.A."/>
            <person name="Barrere J."/>
            <person name="Cordero O.X."/>
        </authorList>
    </citation>
    <scope>NUCLEOTIDE SEQUENCE [LARGE SCALE GENOMIC DNA]</scope>
    <source>
        <strain evidence="2 3">C3M10</strain>
    </source>
</reference>
<comment type="caution">
    <text evidence="2">The sequence shown here is derived from an EMBL/GenBank/DDBJ whole genome shotgun (WGS) entry which is preliminary data.</text>
</comment>
<evidence type="ECO:0000313" key="3">
    <source>
        <dbReference type="Proteomes" id="UP000252706"/>
    </source>
</evidence>
<name>A0A366X6R2_9RHOB</name>
<feature type="transmembrane region" description="Helical" evidence="1">
    <location>
        <begin position="12"/>
        <end position="35"/>
    </location>
</feature>
<organism evidence="2 3">
    <name type="scientific">Phaeobacter gallaeciensis</name>
    <dbReference type="NCBI Taxonomy" id="60890"/>
    <lineage>
        <taxon>Bacteria</taxon>
        <taxon>Pseudomonadati</taxon>
        <taxon>Pseudomonadota</taxon>
        <taxon>Alphaproteobacteria</taxon>
        <taxon>Rhodobacterales</taxon>
        <taxon>Roseobacteraceae</taxon>
        <taxon>Phaeobacter</taxon>
    </lineage>
</organism>
<sequence>MSAKLVCCIGNFGYFLGFCLFRMAAVIQCALWQGVDGKVSIPAYVLMLGALFQFPHNAAVAH</sequence>
<dbReference type="EMBL" id="QOCE01000011">
    <property type="protein sequence ID" value="RBW60618.1"/>
    <property type="molecule type" value="Genomic_DNA"/>
</dbReference>
<keyword evidence="1" id="KW-0472">Membrane</keyword>
<keyword evidence="1" id="KW-0812">Transmembrane</keyword>
<dbReference type="Proteomes" id="UP000252706">
    <property type="component" value="Unassembled WGS sequence"/>
</dbReference>